<comment type="caution">
    <text evidence="1">The sequence shown here is derived from an EMBL/GenBank/DDBJ whole genome shotgun (WGS) entry which is preliminary data.</text>
</comment>
<reference evidence="1 2" key="1">
    <citation type="submission" date="2019-12" db="EMBL/GenBank/DDBJ databases">
        <title>Genomic-based taxomic classification of the family Erythrobacteraceae.</title>
        <authorList>
            <person name="Xu L."/>
        </authorList>
    </citation>
    <scope>NUCLEOTIDE SEQUENCE [LARGE SCALE GENOMIC DNA]</scope>
    <source>
        <strain evidence="1 2">M0322</strain>
    </source>
</reference>
<name>A0A844YXZ0_9SPHN</name>
<evidence type="ECO:0000313" key="2">
    <source>
        <dbReference type="Proteomes" id="UP000466966"/>
    </source>
</evidence>
<protein>
    <recommendedName>
        <fullName evidence="3">Ribbon-helix-helix protein, CopG family</fullName>
    </recommendedName>
</protein>
<organism evidence="1 2">
    <name type="scientific">Alteraurantiacibacter buctensis</name>
    <dbReference type="NCBI Taxonomy" id="1503981"/>
    <lineage>
        <taxon>Bacteria</taxon>
        <taxon>Pseudomonadati</taxon>
        <taxon>Pseudomonadota</taxon>
        <taxon>Alphaproteobacteria</taxon>
        <taxon>Sphingomonadales</taxon>
        <taxon>Erythrobacteraceae</taxon>
        <taxon>Alteraurantiacibacter</taxon>
    </lineage>
</organism>
<sequence length="109" mass="12150">MQHYTKIQTYVPPLIADWIREQARLKETSVSVVMRDLLVAAWNRESDPASRSSGTDPTRQLVFMTVALDALLMHHDDPALRERTLAAYHRRLAALGLIAAPAKGGNDEA</sequence>
<evidence type="ECO:0008006" key="3">
    <source>
        <dbReference type="Google" id="ProtNLM"/>
    </source>
</evidence>
<dbReference type="Proteomes" id="UP000466966">
    <property type="component" value="Unassembled WGS sequence"/>
</dbReference>
<evidence type="ECO:0000313" key="1">
    <source>
        <dbReference type="EMBL" id="MXO71868.1"/>
    </source>
</evidence>
<dbReference type="EMBL" id="WTYV01000003">
    <property type="protein sequence ID" value="MXO71868.1"/>
    <property type="molecule type" value="Genomic_DNA"/>
</dbReference>
<gene>
    <name evidence="1" type="ORF">GRI99_09500</name>
</gene>
<proteinExistence type="predicted"/>
<dbReference type="RefSeq" id="WP_160771804.1">
    <property type="nucleotide sequence ID" value="NZ_WTYV01000003.1"/>
</dbReference>
<dbReference type="OrthoDB" id="7506678at2"/>
<dbReference type="AlphaFoldDB" id="A0A844YXZ0"/>
<keyword evidence="2" id="KW-1185">Reference proteome</keyword>
<accession>A0A844YXZ0</accession>